<dbReference type="SUPFAM" id="SSF46785">
    <property type="entry name" value="Winged helix' DNA-binding domain"/>
    <property type="match status" value="1"/>
</dbReference>
<keyword evidence="3" id="KW-0547">Nucleotide-binding</keyword>
<dbReference type="EMBL" id="CP121208">
    <property type="protein sequence ID" value="WFM83336.1"/>
    <property type="molecule type" value="Genomic_DNA"/>
</dbReference>
<evidence type="ECO:0000313" key="3">
    <source>
        <dbReference type="EMBL" id="WFM83336.1"/>
    </source>
</evidence>
<reference evidence="3 4" key="1">
    <citation type="submission" date="2023-03" db="EMBL/GenBank/DDBJ databases">
        <title>Complete genome of Arcanobacterium canis strain DSM 25104 isolated in 2010 from a canine otitis externa in Germany.</title>
        <authorList>
            <person name="Borowiak M."/>
            <person name="Kreitlow A."/>
            <person name="Malorny B."/>
            <person name="Laemmler C."/>
            <person name="Prenger-Berninghoff E."/>
            <person name="Ploetz M."/>
            <person name="Abdulmawjood A."/>
        </authorList>
    </citation>
    <scope>NUCLEOTIDE SEQUENCE [LARGE SCALE GENOMIC DNA]</scope>
    <source>
        <strain evidence="3 4">DSM 25104</strain>
    </source>
</reference>
<organism evidence="3 4">
    <name type="scientific">Arcanobacterium canis</name>
    <dbReference type="NCBI Taxonomy" id="999183"/>
    <lineage>
        <taxon>Bacteria</taxon>
        <taxon>Bacillati</taxon>
        <taxon>Actinomycetota</taxon>
        <taxon>Actinomycetes</taxon>
        <taxon>Actinomycetales</taxon>
        <taxon>Actinomycetaceae</taxon>
        <taxon>Arcanobacterium</taxon>
    </lineage>
</organism>
<keyword evidence="3" id="KW-0067">ATP-binding</keyword>
<sequence>MDITKENFASVIESLRLRQGDSDSIEVKRAQGGLPSDMGRTIAAFANMPAGGTIIFGIDEKSGFTLTGVEDPASLEAALIQHCRSQVSPAPHIETHVFDVEEKKVLVFDVRPLPFHERPATYQGIAYLRQSDGEYPMQPWELRMIESEKFTALESRRFDAKTVSGTRADDLVPELVERYLRVVRRDSPRLTNRSDEEILRRTGVVSENGQLTLAGLYGLGDYPQGAFPALTITAAVRLSDTDEERSRNLVHFEGPIPVLLDELMLWCERSLNRIQRYKPNGKMEDALELPLSAIRELVANALIHRDLSPNTLDFGKSIQIRLHPNNLMILSPGGLRGVSIEQLMSQSHAQAAVNQTLYQIMRRMTNLDGERIIEGEGGGVQHVFDVTHKQGLRKPTLVNSGTEFKALLWRPDPGEPLLPAPRKEATKAEKRHKLSVPHHSSEAGPTKNEPLIINLLRTHGELTAQQIAKISGLTLGQLYYALAHAREGGRIIMEGSQGKRSTTYRLPN</sequence>
<evidence type="ECO:0000313" key="4">
    <source>
        <dbReference type="Proteomes" id="UP001215216"/>
    </source>
</evidence>
<feature type="domain" description="Schlafen AlbA-2" evidence="2">
    <location>
        <begin position="22"/>
        <end position="137"/>
    </location>
</feature>
<dbReference type="InterPro" id="IPR036390">
    <property type="entry name" value="WH_DNA-bd_sf"/>
</dbReference>
<name>A0ABY8G1I7_9ACTO</name>
<accession>A0ABY8G1I7</accession>
<dbReference type="PANTHER" id="PTHR30595">
    <property type="entry name" value="GLPR-RELATED TRANSCRIPTIONAL REPRESSOR"/>
    <property type="match status" value="1"/>
</dbReference>
<gene>
    <name evidence="3" type="ORF">P7079_08105</name>
</gene>
<dbReference type="Gene3D" id="3.30.950.30">
    <property type="entry name" value="Schlafen, AAA domain"/>
    <property type="match status" value="1"/>
</dbReference>
<dbReference type="InterPro" id="IPR038475">
    <property type="entry name" value="RecG_C_sf"/>
</dbReference>
<dbReference type="PANTHER" id="PTHR30595:SF6">
    <property type="entry name" value="SCHLAFEN ALBA-2 DOMAIN-CONTAINING PROTEIN"/>
    <property type="match status" value="1"/>
</dbReference>
<feature type="region of interest" description="Disordered" evidence="1">
    <location>
        <begin position="413"/>
        <end position="447"/>
    </location>
</feature>
<dbReference type="Pfam" id="PF04326">
    <property type="entry name" value="SLFN_AlbA_2"/>
    <property type="match status" value="1"/>
</dbReference>
<proteinExistence type="predicted"/>
<protein>
    <submittedName>
        <fullName evidence="3">ATP-binding protein</fullName>
    </submittedName>
</protein>
<dbReference type="InterPro" id="IPR038461">
    <property type="entry name" value="Schlafen_AlbA_2_dom_sf"/>
</dbReference>
<evidence type="ECO:0000259" key="2">
    <source>
        <dbReference type="Pfam" id="PF04326"/>
    </source>
</evidence>
<dbReference type="Proteomes" id="UP001215216">
    <property type="component" value="Chromosome"/>
</dbReference>
<dbReference type="GO" id="GO:0005524">
    <property type="term" value="F:ATP binding"/>
    <property type="evidence" value="ECO:0007669"/>
    <property type="project" value="UniProtKB-KW"/>
</dbReference>
<dbReference type="Pfam" id="PF13749">
    <property type="entry name" value="HATPase_c_4"/>
    <property type="match status" value="1"/>
</dbReference>
<dbReference type="RefSeq" id="WP_278012731.1">
    <property type="nucleotide sequence ID" value="NZ_CP121208.1"/>
</dbReference>
<dbReference type="Gene3D" id="3.30.565.60">
    <property type="match status" value="1"/>
</dbReference>
<evidence type="ECO:0000256" key="1">
    <source>
        <dbReference type="SAM" id="MobiDB-lite"/>
    </source>
</evidence>
<keyword evidence="4" id="KW-1185">Reference proteome</keyword>
<dbReference type="InterPro" id="IPR007421">
    <property type="entry name" value="Schlafen_AlbA_2_dom"/>
</dbReference>